<comment type="caution">
    <text evidence="2">The sequence shown here is derived from an EMBL/GenBank/DDBJ whole genome shotgun (WGS) entry which is preliminary data.</text>
</comment>
<gene>
    <name evidence="2" type="ORF">V2S66_31550</name>
</gene>
<dbReference type="Proteomes" id="UP001344658">
    <property type="component" value="Unassembled WGS sequence"/>
</dbReference>
<dbReference type="RefSeq" id="WP_330800188.1">
    <property type="nucleotide sequence ID" value="NZ_JAZEWV010000046.1"/>
</dbReference>
<dbReference type="EMBL" id="JAZEWV010000046">
    <property type="protein sequence ID" value="MEE4546488.1"/>
    <property type="molecule type" value="Genomic_DNA"/>
</dbReference>
<protein>
    <submittedName>
        <fullName evidence="2">Uncharacterized protein</fullName>
    </submittedName>
</protein>
<organism evidence="2 3">
    <name type="scientific">Actinacidiphila polyblastidii</name>
    <dbReference type="NCBI Taxonomy" id="3110430"/>
    <lineage>
        <taxon>Bacteria</taxon>
        <taxon>Bacillati</taxon>
        <taxon>Actinomycetota</taxon>
        <taxon>Actinomycetes</taxon>
        <taxon>Kitasatosporales</taxon>
        <taxon>Streptomycetaceae</taxon>
        <taxon>Actinacidiphila</taxon>
    </lineage>
</organism>
<sequence>MTSNADAVAQHRDRTSRELGRAGNHPDAITAFLDRYEAAVRATALREAADDLQQYIDTEWAGPDRESARRLWWQPRVDRLRDLANAIDPAA</sequence>
<feature type="region of interest" description="Disordered" evidence="1">
    <location>
        <begin position="1"/>
        <end position="24"/>
    </location>
</feature>
<name>A0ABU7PKY0_9ACTN</name>
<proteinExistence type="predicted"/>
<reference evidence="2 3" key="1">
    <citation type="submission" date="2023-12" db="EMBL/GenBank/DDBJ databases">
        <title>Streptomyces sp. V4-01.</title>
        <authorList>
            <person name="Somphong A."/>
            <person name="Phongsopitanun W."/>
        </authorList>
    </citation>
    <scope>NUCLEOTIDE SEQUENCE [LARGE SCALE GENOMIC DNA]</scope>
    <source>
        <strain evidence="2 3">V4-01</strain>
    </source>
</reference>
<accession>A0ABU7PKY0</accession>
<evidence type="ECO:0000313" key="2">
    <source>
        <dbReference type="EMBL" id="MEE4546488.1"/>
    </source>
</evidence>
<feature type="compositionally biased region" description="Basic and acidic residues" evidence="1">
    <location>
        <begin position="9"/>
        <end position="20"/>
    </location>
</feature>
<evidence type="ECO:0000256" key="1">
    <source>
        <dbReference type="SAM" id="MobiDB-lite"/>
    </source>
</evidence>
<evidence type="ECO:0000313" key="3">
    <source>
        <dbReference type="Proteomes" id="UP001344658"/>
    </source>
</evidence>
<keyword evidence="3" id="KW-1185">Reference proteome</keyword>